<keyword evidence="3 10" id="KW-0732">Signal</keyword>
<dbReference type="AlphaFoldDB" id="A0A7S1FP51"/>
<accession>A0A7S1FP51</accession>
<reference evidence="11" key="1">
    <citation type="submission" date="2021-01" db="EMBL/GenBank/DDBJ databases">
        <authorList>
            <person name="Corre E."/>
            <person name="Pelletier E."/>
            <person name="Niang G."/>
            <person name="Scheremetjew M."/>
            <person name="Finn R."/>
            <person name="Kale V."/>
            <person name="Holt S."/>
            <person name="Cochrane G."/>
            <person name="Meng A."/>
            <person name="Brown T."/>
            <person name="Cohen L."/>
        </authorList>
    </citation>
    <scope>NUCLEOTIDE SEQUENCE</scope>
    <source>
        <strain evidence="11">308</strain>
    </source>
</reference>
<evidence type="ECO:0000256" key="9">
    <source>
        <dbReference type="SAM" id="MobiDB-lite"/>
    </source>
</evidence>
<organism evidence="11">
    <name type="scientific">Corethron hystrix</name>
    <dbReference type="NCBI Taxonomy" id="216773"/>
    <lineage>
        <taxon>Eukaryota</taxon>
        <taxon>Sar</taxon>
        <taxon>Stramenopiles</taxon>
        <taxon>Ochrophyta</taxon>
        <taxon>Bacillariophyta</taxon>
        <taxon>Coscinodiscophyceae</taxon>
        <taxon>Corethrophycidae</taxon>
        <taxon>Corethrales</taxon>
        <taxon>Corethraceae</taxon>
        <taxon>Corethron</taxon>
    </lineage>
</organism>
<dbReference type="EMBL" id="HBFR01008240">
    <property type="protein sequence ID" value="CAD8878768.1"/>
    <property type="molecule type" value="Transcribed_RNA"/>
</dbReference>
<feature type="compositionally biased region" description="Basic and acidic residues" evidence="9">
    <location>
        <begin position="130"/>
        <end position="168"/>
    </location>
</feature>
<comment type="subcellular location">
    <subcellularLocation>
        <location evidence="1">Cell outer membrane</location>
        <topology evidence="1">Lipid-anchor</topology>
    </subcellularLocation>
</comment>
<evidence type="ECO:0000256" key="8">
    <source>
        <dbReference type="ARBA" id="ARBA00023288"/>
    </source>
</evidence>
<keyword evidence="4" id="KW-0843">Virulence</keyword>
<evidence type="ECO:0008006" key="12">
    <source>
        <dbReference type="Google" id="ProtNLM"/>
    </source>
</evidence>
<proteinExistence type="predicted"/>
<keyword evidence="8" id="KW-0449">Lipoprotein</keyword>
<evidence type="ECO:0000256" key="2">
    <source>
        <dbReference type="ARBA" id="ARBA00022656"/>
    </source>
</evidence>
<evidence type="ECO:0000256" key="6">
    <source>
        <dbReference type="ARBA" id="ARBA00023139"/>
    </source>
</evidence>
<sequence length="168" mass="20083">MKYSILSFLSSLIIFSSISPFVSADFRLRMYWEDGYEWQESKKEKKWCVTCHDCNHGKRVRIEKCSSTSRQKWKKYKDRNDMIQSDRNNDHKLCLKRDGNKIELDKCDKDDKKQRFDIDGGSSKFQIHPYGKEDDCVTQHHHPKDEEEIKTEPCKTAEKDDTSYWRAD</sequence>
<keyword evidence="6" id="KW-0564">Palmitate</keyword>
<keyword evidence="5" id="KW-0472">Membrane</keyword>
<evidence type="ECO:0000256" key="3">
    <source>
        <dbReference type="ARBA" id="ARBA00022729"/>
    </source>
</evidence>
<dbReference type="InterPro" id="IPR035992">
    <property type="entry name" value="Ricin_B-like_lectins"/>
</dbReference>
<evidence type="ECO:0000256" key="5">
    <source>
        <dbReference type="ARBA" id="ARBA00023136"/>
    </source>
</evidence>
<evidence type="ECO:0000256" key="1">
    <source>
        <dbReference type="ARBA" id="ARBA00004459"/>
    </source>
</evidence>
<feature type="region of interest" description="Disordered" evidence="9">
    <location>
        <begin position="118"/>
        <end position="168"/>
    </location>
</feature>
<evidence type="ECO:0000256" key="4">
    <source>
        <dbReference type="ARBA" id="ARBA00023026"/>
    </source>
</evidence>
<evidence type="ECO:0000313" key="11">
    <source>
        <dbReference type="EMBL" id="CAD8878768.1"/>
    </source>
</evidence>
<feature type="signal peptide" evidence="10">
    <location>
        <begin position="1"/>
        <end position="24"/>
    </location>
</feature>
<dbReference type="GO" id="GO:0090729">
    <property type="term" value="F:toxin activity"/>
    <property type="evidence" value="ECO:0007669"/>
    <property type="project" value="UniProtKB-KW"/>
</dbReference>
<protein>
    <recommendedName>
        <fullName evidence="12">Ricin B lectin domain-containing protein</fullName>
    </recommendedName>
</protein>
<feature type="chain" id="PRO_5030605527" description="Ricin B lectin domain-containing protein" evidence="10">
    <location>
        <begin position="25"/>
        <end position="168"/>
    </location>
</feature>
<keyword evidence="2" id="KW-0800">Toxin</keyword>
<dbReference type="PROSITE" id="PS50231">
    <property type="entry name" value="RICIN_B_LECTIN"/>
    <property type="match status" value="1"/>
</dbReference>
<evidence type="ECO:0000256" key="7">
    <source>
        <dbReference type="ARBA" id="ARBA00023237"/>
    </source>
</evidence>
<dbReference type="InterPro" id="IPR003558">
    <property type="entry name" value="CDtoxinA/C"/>
</dbReference>
<gene>
    <name evidence="11" type="ORF">CHYS00102_LOCUS5952</name>
</gene>
<name>A0A7S1FP51_9STRA</name>
<keyword evidence="7" id="KW-0998">Cell outer membrane</keyword>
<dbReference type="Pfam" id="PF03498">
    <property type="entry name" value="CDtoxinA"/>
    <property type="match status" value="1"/>
</dbReference>
<dbReference type="SUPFAM" id="SSF50370">
    <property type="entry name" value="Ricin B-like lectins"/>
    <property type="match status" value="1"/>
</dbReference>
<dbReference type="Gene3D" id="2.80.10.50">
    <property type="match status" value="1"/>
</dbReference>
<evidence type="ECO:0000256" key="10">
    <source>
        <dbReference type="SAM" id="SignalP"/>
    </source>
</evidence>